<evidence type="ECO:0000313" key="2">
    <source>
        <dbReference type="EMBL" id="CAK8689371.1"/>
    </source>
</evidence>
<proteinExistence type="predicted"/>
<comment type="caution">
    <text evidence="2">The sequence shown here is derived from an EMBL/GenBank/DDBJ whole genome shotgun (WGS) entry which is preliminary data.</text>
</comment>
<feature type="compositionally biased region" description="Polar residues" evidence="1">
    <location>
        <begin position="46"/>
        <end position="60"/>
    </location>
</feature>
<accession>A0ABP0GEU8</accession>
<gene>
    <name evidence="2" type="ORF">CVLEPA_LOCUS21388</name>
</gene>
<protein>
    <submittedName>
        <fullName evidence="2">Uncharacterized protein</fullName>
    </submittedName>
</protein>
<feature type="region of interest" description="Disordered" evidence="1">
    <location>
        <begin position="26"/>
        <end position="60"/>
    </location>
</feature>
<dbReference type="Proteomes" id="UP001642483">
    <property type="component" value="Unassembled WGS sequence"/>
</dbReference>
<keyword evidence="3" id="KW-1185">Reference proteome</keyword>
<evidence type="ECO:0000313" key="3">
    <source>
        <dbReference type="Proteomes" id="UP001642483"/>
    </source>
</evidence>
<dbReference type="EMBL" id="CAWYQH010000108">
    <property type="protein sequence ID" value="CAK8689371.1"/>
    <property type="molecule type" value="Genomic_DNA"/>
</dbReference>
<organism evidence="2 3">
    <name type="scientific">Clavelina lepadiformis</name>
    <name type="common">Light-bulb sea squirt</name>
    <name type="synonym">Ascidia lepadiformis</name>
    <dbReference type="NCBI Taxonomy" id="159417"/>
    <lineage>
        <taxon>Eukaryota</taxon>
        <taxon>Metazoa</taxon>
        <taxon>Chordata</taxon>
        <taxon>Tunicata</taxon>
        <taxon>Ascidiacea</taxon>
        <taxon>Aplousobranchia</taxon>
        <taxon>Clavelinidae</taxon>
        <taxon>Clavelina</taxon>
    </lineage>
</organism>
<dbReference type="SUPFAM" id="SSF48452">
    <property type="entry name" value="TPR-like"/>
    <property type="match status" value="1"/>
</dbReference>
<dbReference type="InterPro" id="IPR011990">
    <property type="entry name" value="TPR-like_helical_dom_sf"/>
</dbReference>
<sequence length="344" mass="39004">MDFNKLGDNGLLTMLALHRMAQMARENNGDDDDGIRIREIPDDDQNTTTPRGPSNSASVTSSIEQLFHLDEKSSAYLQERKYEEAYGLVKKQYKLGSKFNFAPVLVKYYVSLIHTDRLDKAAKIRDELTSLIQELLESSPEELEKYGHSLRQKSKFIEAILFYQISHRFCETEMNPADAVSALQGCALGTKLAVTELLEKHKVSKQTVRKHVIPEMHKFIDCLGRFKSVEKKLICIVQGLCLHHVEHCEFLVGDVNAREASIKRAITSMKDVLGSEAEKHHLYGGHLNNLGHTYLVKDRPGDAASYFSQAIVAKKRAEDYDTQAEKLEDIKKSELALQLARRQL</sequence>
<reference evidence="2 3" key="1">
    <citation type="submission" date="2024-02" db="EMBL/GenBank/DDBJ databases">
        <authorList>
            <person name="Daric V."/>
            <person name="Darras S."/>
        </authorList>
    </citation>
    <scope>NUCLEOTIDE SEQUENCE [LARGE SCALE GENOMIC DNA]</scope>
</reference>
<name>A0ABP0GEU8_CLALP</name>
<evidence type="ECO:0000256" key="1">
    <source>
        <dbReference type="SAM" id="MobiDB-lite"/>
    </source>
</evidence>